<dbReference type="Proteomes" id="UP000199632">
    <property type="component" value="Unassembled WGS sequence"/>
</dbReference>
<accession>A0A1H3N8L6</accession>
<dbReference type="AlphaFoldDB" id="A0A1H3N8L6"/>
<protein>
    <submittedName>
        <fullName evidence="1">Uncharacterized protein</fullName>
    </submittedName>
</protein>
<sequence>MRRRFSVTDDSGLIALVDHHAYPTFVSNEWTYETLFGRFRSAMADRSLLVWGTGREDTWVVDVVVDDVSPRQGFRRVRGPIRVTVGQLHVASYDSLAMAAQFDDVRLPEPHCADRVLDLPTGMYGCEIVQLVDPDADHDRTEPDFILTLTTSQEIGPWRDPPWHEK</sequence>
<reference evidence="2" key="1">
    <citation type="submission" date="2016-10" db="EMBL/GenBank/DDBJ databases">
        <authorList>
            <person name="Varghese N."/>
            <person name="Submissions S."/>
        </authorList>
    </citation>
    <scope>NUCLEOTIDE SEQUENCE [LARGE SCALE GENOMIC DNA]</scope>
    <source>
        <strain evidence="2">DSM 44718</strain>
    </source>
</reference>
<organism evidence="1 2">
    <name type="scientific">Asanoa ishikariensis</name>
    <dbReference type="NCBI Taxonomy" id="137265"/>
    <lineage>
        <taxon>Bacteria</taxon>
        <taxon>Bacillati</taxon>
        <taxon>Actinomycetota</taxon>
        <taxon>Actinomycetes</taxon>
        <taxon>Micromonosporales</taxon>
        <taxon>Micromonosporaceae</taxon>
        <taxon>Asanoa</taxon>
    </lineage>
</organism>
<dbReference type="STRING" id="137265.SAMN05421684_1904"/>
<dbReference type="OrthoDB" id="9156597at2"/>
<evidence type="ECO:0000313" key="1">
    <source>
        <dbReference type="EMBL" id="SDY85124.1"/>
    </source>
</evidence>
<proteinExistence type="predicted"/>
<dbReference type="EMBL" id="FNQB01000001">
    <property type="protein sequence ID" value="SDY85124.1"/>
    <property type="molecule type" value="Genomic_DNA"/>
</dbReference>
<evidence type="ECO:0000313" key="2">
    <source>
        <dbReference type="Proteomes" id="UP000199632"/>
    </source>
</evidence>
<gene>
    <name evidence="1" type="ORF">SAMN05421684_1904</name>
</gene>
<dbReference type="RefSeq" id="WP_090789313.1">
    <property type="nucleotide sequence ID" value="NZ_BOND01000027.1"/>
</dbReference>
<name>A0A1H3N8L6_9ACTN</name>
<keyword evidence="2" id="KW-1185">Reference proteome</keyword>